<sequence length="310" mass="35915">MYDIIGDIHGHADAIKQLLQQLGYENSKGYYSHPKRKAIFVGDYIDRGPSIRETLEIVKVMADNNTAIALMGNHEFNAILYNTKGADGSYLRERTEKNTQQHARTLEQFEGKEDEYRAYIEWFKSLPLFYEEEKLRVVHACLDEAHIQYLRDTLPEGRLTDQLLQKQYMQNSRLYEALEVTLKGKELQMPEGLFFHDKDGHRRSDLRIKWWLSPENVTYRQYSVEAYDSLTDAPIPPSLTAHSRPYAESEKPVFFGHYWLQGDKELSVYAANVCCVDYSVAKAGRLVAYHWNGEQSLCASNMYHAIPESV</sequence>
<evidence type="ECO:0000313" key="2">
    <source>
        <dbReference type="EMBL" id="OKL39990.1"/>
    </source>
</evidence>
<dbReference type="AlphaFoldDB" id="A0A1Q5PCK6"/>
<organism evidence="2 3">
    <name type="scientific">Pontibacter flavimaris</name>
    <dbReference type="NCBI Taxonomy" id="1797110"/>
    <lineage>
        <taxon>Bacteria</taxon>
        <taxon>Pseudomonadati</taxon>
        <taxon>Bacteroidota</taxon>
        <taxon>Cytophagia</taxon>
        <taxon>Cytophagales</taxon>
        <taxon>Hymenobacteraceae</taxon>
        <taxon>Pontibacter</taxon>
    </lineage>
</organism>
<dbReference type="PANTHER" id="PTHR42850">
    <property type="entry name" value="METALLOPHOSPHOESTERASE"/>
    <property type="match status" value="1"/>
</dbReference>
<dbReference type="InterPro" id="IPR029052">
    <property type="entry name" value="Metallo-depent_PP-like"/>
</dbReference>
<keyword evidence="3" id="KW-1185">Reference proteome</keyword>
<dbReference type="InterPro" id="IPR050126">
    <property type="entry name" value="Ap4A_hydrolase"/>
</dbReference>
<dbReference type="Gene3D" id="3.60.21.10">
    <property type="match status" value="1"/>
</dbReference>
<dbReference type="PANTHER" id="PTHR42850:SF7">
    <property type="entry name" value="BIS(5'-NUCLEOSYL)-TETRAPHOSPHATASE PRPE [ASYMMETRICAL]"/>
    <property type="match status" value="1"/>
</dbReference>
<evidence type="ECO:0000259" key="1">
    <source>
        <dbReference type="Pfam" id="PF00149"/>
    </source>
</evidence>
<dbReference type="SUPFAM" id="SSF56300">
    <property type="entry name" value="Metallo-dependent phosphatases"/>
    <property type="match status" value="1"/>
</dbReference>
<name>A0A1Q5PCK6_9BACT</name>
<accession>A0A1Q5PCK6</accession>
<dbReference type="RefSeq" id="WP_073852098.1">
    <property type="nucleotide sequence ID" value="NZ_LVWA01000005.1"/>
</dbReference>
<dbReference type="Proteomes" id="UP000186551">
    <property type="component" value="Unassembled WGS sequence"/>
</dbReference>
<dbReference type="GO" id="GO:0016791">
    <property type="term" value="F:phosphatase activity"/>
    <property type="evidence" value="ECO:0007669"/>
    <property type="project" value="TreeGrafter"/>
</dbReference>
<dbReference type="EMBL" id="LVWA01000005">
    <property type="protein sequence ID" value="OKL39990.1"/>
    <property type="molecule type" value="Genomic_DNA"/>
</dbReference>
<reference evidence="2 3" key="1">
    <citation type="submission" date="2016-03" db="EMBL/GenBank/DDBJ databases">
        <title>Genome sequence of Pontibacter sp. nov., of the family cytophagaceae, isolated from marine sediment of the Yellow Sea, China.</title>
        <authorList>
            <person name="Zhang G."/>
            <person name="Zhang R."/>
        </authorList>
    </citation>
    <scope>NUCLEOTIDE SEQUENCE [LARGE SCALE GENOMIC DNA]</scope>
    <source>
        <strain evidence="2 3">S10-8</strain>
    </source>
</reference>
<proteinExistence type="predicted"/>
<dbReference type="Pfam" id="PF00149">
    <property type="entry name" value="Metallophos"/>
    <property type="match status" value="1"/>
</dbReference>
<dbReference type="STRING" id="1797110.A3841_16645"/>
<comment type="caution">
    <text evidence="2">The sequence shown here is derived from an EMBL/GenBank/DDBJ whole genome shotgun (WGS) entry which is preliminary data.</text>
</comment>
<dbReference type="InterPro" id="IPR004843">
    <property type="entry name" value="Calcineurin-like_PHP"/>
</dbReference>
<dbReference type="GO" id="GO:0005737">
    <property type="term" value="C:cytoplasm"/>
    <property type="evidence" value="ECO:0007669"/>
    <property type="project" value="TreeGrafter"/>
</dbReference>
<feature type="domain" description="Calcineurin-like phosphoesterase" evidence="1">
    <location>
        <begin position="4"/>
        <end position="166"/>
    </location>
</feature>
<gene>
    <name evidence="2" type="ORF">A3841_16645</name>
</gene>
<protein>
    <submittedName>
        <fullName evidence="2">Phosphoesterase</fullName>
    </submittedName>
</protein>
<evidence type="ECO:0000313" key="3">
    <source>
        <dbReference type="Proteomes" id="UP000186551"/>
    </source>
</evidence>
<dbReference type="OrthoDB" id="9808081at2"/>